<dbReference type="Proteomes" id="UP000326364">
    <property type="component" value="Unassembled WGS sequence"/>
</dbReference>
<keyword evidence="4" id="KW-1185">Reference proteome</keyword>
<dbReference type="EMBL" id="VYQA01000014">
    <property type="protein sequence ID" value="KAA9027193.1"/>
    <property type="molecule type" value="Genomic_DNA"/>
</dbReference>
<evidence type="ECO:0000313" key="1">
    <source>
        <dbReference type="EMBL" id="KAA9014036.1"/>
    </source>
</evidence>
<sequence length="330" mass="36294">MNDNTLLVAYADAQSLLARIEERQRLSPVRRPWGIRRFITERQSLAWIDATAIDADAFTVDGRGHVSGADFDLTHWRRAIGAPVTLDMIRSDSAGLLDWLGVEDATVAATPWAAPALPLSDIRIRVEAWQKAVATLPPSPPLLYGARLAQSWWSRTPIGRGDAVASFLIGDRFGPGRFDVSSGGLVALGFQLNGTAWKIADPDRYDRLWLRAIADGARHLLDQELRLRSYAHRTAAHIANRRRPGRLKEVVMLAMAHPHIGSRLVADRLDITSAGAIKLLTIATEAGLLVERSGQASYRTYSIPVSNLPSTSSISDPLTDPQMHDFWSEA</sequence>
<evidence type="ECO:0000313" key="3">
    <source>
        <dbReference type="Proteomes" id="UP000325933"/>
    </source>
</evidence>
<dbReference type="Proteomes" id="UP000325933">
    <property type="component" value="Unassembled WGS sequence"/>
</dbReference>
<protein>
    <recommendedName>
        <fullName evidence="5">DUF1612 domain-containing protein</fullName>
    </recommendedName>
</protein>
<proteinExistence type="predicted"/>
<name>A0A5J5HYX4_9SPHN</name>
<comment type="caution">
    <text evidence="2">The sequence shown here is derived from an EMBL/GenBank/DDBJ whole genome shotgun (WGS) entry which is preliminary data.</text>
</comment>
<dbReference type="AlphaFoldDB" id="A0A5J5HYX4"/>
<gene>
    <name evidence="2" type="ORF">F4U95_17350</name>
    <name evidence="1" type="ORF">F4U96_17225</name>
</gene>
<evidence type="ECO:0000313" key="4">
    <source>
        <dbReference type="Proteomes" id="UP000326364"/>
    </source>
</evidence>
<evidence type="ECO:0000313" key="2">
    <source>
        <dbReference type="EMBL" id="KAA9027193.1"/>
    </source>
</evidence>
<reference evidence="3 4" key="1">
    <citation type="submission" date="2019-09" db="EMBL/GenBank/DDBJ databases">
        <authorList>
            <person name="Feng G."/>
        </authorList>
    </citation>
    <scope>NUCLEOTIDE SEQUENCE [LARGE SCALE GENOMIC DNA]</scope>
    <source>
        <strain evidence="2 3">KACC 19283</strain>
        <strain evidence="1 4">KACC 19284</strain>
    </source>
</reference>
<dbReference type="EMBL" id="VYQB01000014">
    <property type="protein sequence ID" value="KAA9014036.1"/>
    <property type="molecule type" value="Genomic_DNA"/>
</dbReference>
<organism evidence="2 3">
    <name type="scientific">Sphingobium limneticum</name>
    <dbReference type="NCBI Taxonomy" id="1007511"/>
    <lineage>
        <taxon>Bacteria</taxon>
        <taxon>Pseudomonadati</taxon>
        <taxon>Pseudomonadota</taxon>
        <taxon>Alphaproteobacteria</taxon>
        <taxon>Sphingomonadales</taxon>
        <taxon>Sphingomonadaceae</taxon>
        <taxon>Sphingobium</taxon>
    </lineage>
</organism>
<accession>A0A5J5HYX4</accession>
<evidence type="ECO:0008006" key="5">
    <source>
        <dbReference type="Google" id="ProtNLM"/>
    </source>
</evidence>